<dbReference type="Pfam" id="PF05047">
    <property type="entry name" value="L51_S25_CI-B8"/>
    <property type="match status" value="1"/>
</dbReference>
<reference evidence="8 9" key="1">
    <citation type="journal article" date="2016" name="Nat. Commun.">
        <title>Extremotolerant tardigrade genome and improved radiotolerance of human cultured cells by tardigrade-unique protein.</title>
        <authorList>
            <person name="Hashimoto T."/>
            <person name="Horikawa D.D."/>
            <person name="Saito Y."/>
            <person name="Kuwahara H."/>
            <person name="Kozuka-Hata H."/>
            <person name="Shin-I T."/>
            <person name="Minakuchi Y."/>
            <person name="Ohishi K."/>
            <person name="Motoyama A."/>
            <person name="Aizu T."/>
            <person name="Enomoto A."/>
            <person name="Kondo K."/>
            <person name="Tanaka S."/>
            <person name="Hara Y."/>
            <person name="Koshikawa S."/>
            <person name="Sagara H."/>
            <person name="Miura T."/>
            <person name="Yokobori S."/>
            <person name="Miyagawa K."/>
            <person name="Suzuki Y."/>
            <person name="Kubo T."/>
            <person name="Oyama M."/>
            <person name="Kohara Y."/>
            <person name="Fujiyama A."/>
            <person name="Arakawa K."/>
            <person name="Katayama T."/>
            <person name="Toyoda A."/>
            <person name="Kunieda T."/>
        </authorList>
    </citation>
    <scope>NUCLEOTIDE SEQUENCE [LARGE SCALE GENOMIC DNA]</scope>
    <source>
        <strain evidence="8 9">YOKOZUNA-1</strain>
    </source>
</reference>
<dbReference type="OrthoDB" id="88at2759"/>
<proteinExistence type="inferred from homology"/>
<evidence type="ECO:0000313" key="9">
    <source>
        <dbReference type="Proteomes" id="UP000186922"/>
    </source>
</evidence>
<evidence type="ECO:0000256" key="5">
    <source>
        <dbReference type="ARBA" id="ARBA00023274"/>
    </source>
</evidence>
<accession>A0A1D1UZS1</accession>
<keyword evidence="4" id="KW-0496">Mitochondrion</keyword>
<dbReference type="GO" id="GO:0003735">
    <property type="term" value="F:structural constituent of ribosome"/>
    <property type="evidence" value="ECO:0007669"/>
    <property type="project" value="InterPro"/>
</dbReference>
<comment type="caution">
    <text evidence="8">The sequence shown here is derived from an EMBL/GenBank/DDBJ whole genome shotgun (WGS) entry which is preliminary data.</text>
</comment>
<dbReference type="SUPFAM" id="SSF52833">
    <property type="entry name" value="Thioredoxin-like"/>
    <property type="match status" value="1"/>
</dbReference>
<dbReference type="Gene3D" id="3.40.30.10">
    <property type="entry name" value="Glutaredoxin"/>
    <property type="match status" value="1"/>
</dbReference>
<comment type="subcellular location">
    <subcellularLocation>
        <location evidence="1">Mitochondrion</location>
    </subcellularLocation>
</comment>
<protein>
    <recommendedName>
        <fullName evidence="6">Large ribosomal subunit protein mL43</fullName>
    </recommendedName>
</protein>
<comment type="similarity">
    <text evidence="2">Belongs to the mitochondrion-specific ribosomal protein mL43 family.</text>
</comment>
<evidence type="ECO:0000256" key="3">
    <source>
        <dbReference type="ARBA" id="ARBA00022980"/>
    </source>
</evidence>
<dbReference type="PANTHER" id="PTHR21396:SF2">
    <property type="entry name" value="LARGE RIBOSOMAL SUBUNIT PROTEIN ML43"/>
    <property type="match status" value="1"/>
</dbReference>
<organism evidence="8 9">
    <name type="scientific">Ramazzottius varieornatus</name>
    <name type="common">Water bear</name>
    <name type="synonym">Tardigrade</name>
    <dbReference type="NCBI Taxonomy" id="947166"/>
    <lineage>
        <taxon>Eukaryota</taxon>
        <taxon>Metazoa</taxon>
        <taxon>Ecdysozoa</taxon>
        <taxon>Tardigrada</taxon>
        <taxon>Eutardigrada</taxon>
        <taxon>Parachela</taxon>
        <taxon>Hypsibioidea</taxon>
        <taxon>Ramazzottiidae</taxon>
        <taxon>Ramazzottius</taxon>
    </lineage>
</organism>
<dbReference type="PANTHER" id="PTHR21396">
    <property type="entry name" value="39S RIBOSOMAL PROTEIN L43"/>
    <property type="match status" value="1"/>
</dbReference>
<gene>
    <name evidence="8" type="primary">RvY_05151-1</name>
    <name evidence="8" type="synonym">RvY_05151.1</name>
    <name evidence="8" type="ORF">RvY_05151</name>
</gene>
<evidence type="ECO:0000256" key="6">
    <source>
        <dbReference type="ARBA" id="ARBA00035188"/>
    </source>
</evidence>
<dbReference type="InterPro" id="IPR036249">
    <property type="entry name" value="Thioredoxin-like_sf"/>
</dbReference>
<evidence type="ECO:0000256" key="4">
    <source>
        <dbReference type="ARBA" id="ARBA00023128"/>
    </source>
</evidence>
<dbReference type="AlphaFoldDB" id="A0A1D1UZS1"/>
<feature type="domain" description="Ribosomal protein/NADH dehydrogenase" evidence="7">
    <location>
        <begin position="34"/>
        <end position="107"/>
    </location>
</feature>
<keyword evidence="3" id="KW-0689">Ribosomal protein</keyword>
<dbReference type="EMBL" id="BDGG01000002">
    <property type="protein sequence ID" value="GAU93172.1"/>
    <property type="molecule type" value="Genomic_DNA"/>
</dbReference>
<sequence>MPGADPSGFISAVLHSGVGRYVCQLQRLTFKFCKESGSSCGVRDFIEHDLMDFARTNPGVVVYLLPVRRDTPTLFAEYLNGREEHMETAGWHREYIIKFVEHLRARSGNEIINFRKYIRTEHPSIQGPWTPFTHQPTEWNLLNFPHAEGLQPIKFEKTATEIVLEMARAQGIRNIVTEAEKLPRESASTQGIGVSAEGVAAVTAGTDAKR</sequence>
<dbReference type="SMART" id="SM00916">
    <property type="entry name" value="L51_S25_CI-B8"/>
    <property type="match status" value="1"/>
</dbReference>
<keyword evidence="9" id="KW-1185">Reference proteome</keyword>
<dbReference type="Proteomes" id="UP000186922">
    <property type="component" value="Unassembled WGS sequence"/>
</dbReference>
<keyword evidence="5" id="KW-0687">Ribonucleoprotein</keyword>
<dbReference type="InterPro" id="IPR039927">
    <property type="entry name" value="Ribosomal_mL43"/>
</dbReference>
<evidence type="ECO:0000259" key="7">
    <source>
        <dbReference type="SMART" id="SM00916"/>
    </source>
</evidence>
<evidence type="ECO:0000256" key="1">
    <source>
        <dbReference type="ARBA" id="ARBA00004173"/>
    </source>
</evidence>
<evidence type="ECO:0000256" key="2">
    <source>
        <dbReference type="ARBA" id="ARBA00006073"/>
    </source>
</evidence>
<dbReference type="STRING" id="947166.A0A1D1UZS1"/>
<dbReference type="GO" id="GO:0005762">
    <property type="term" value="C:mitochondrial large ribosomal subunit"/>
    <property type="evidence" value="ECO:0007669"/>
    <property type="project" value="TreeGrafter"/>
</dbReference>
<dbReference type="InterPro" id="IPR007741">
    <property type="entry name" value="Ribosomal_mL43/mS25/NADH_DH"/>
</dbReference>
<dbReference type="GO" id="GO:0032543">
    <property type="term" value="P:mitochondrial translation"/>
    <property type="evidence" value="ECO:0007669"/>
    <property type="project" value="InterPro"/>
</dbReference>
<evidence type="ECO:0000313" key="8">
    <source>
        <dbReference type="EMBL" id="GAU93172.1"/>
    </source>
</evidence>
<name>A0A1D1UZS1_RAMVA</name>